<evidence type="ECO:0000313" key="1">
    <source>
        <dbReference type="EMBL" id="SPX20125.1"/>
    </source>
</evidence>
<dbReference type="InterPro" id="IPR043143">
    <property type="entry name" value="Mal/L-sulf/L-lact_DH-like_NADP"/>
</dbReference>
<protein>
    <submittedName>
        <fullName evidence="1">2,3-diketo-l-gulonate reductase</fullName>
        <ecNumber evidence="1">1.1.1.130</ecNumber>
    </submittedName>
</protein>
<organism evidence="1 2">
    <name type="scientific">Escherichia coli</name>
    <dbReference type="NCBI Taxonomy" id="562"/>
    <lineage>
        <taxon>Bacteria</taxon>
        <taxon>Pseudomonadati</taxon>
        <taxon>Pseudomonadota</taxon>
        <taxon>Gammaproteobacteria</taxon>
        <taxon>Enterobacterales</taxon>
        <taxon>Enterobacteriaceae</taxon>
        <taxon>Escherichia</taxon>
    </lineage>
</organism>
<name>A0A2X1NE12_ECOLX</name>
<dbReference type="Proteomes" id="UP000250780">
    <property type="component" value="Unassembled WGS sequence"/>
</dbReference>
<accession>A0A2X1NE12</accession>
<proteinExistence type="predicted"/>
<reference evidence="1 2" key="1">
    <citation type="submission" date="2018-06" db="EMBL/GenBank/DDBJ databases">
        <authorList>
            <consortium name="Pathogen Informatics"/>
            <person name="Doyle S."/>
        </authorList>
    </citation>
    <scope>NUCLEOTIDE SEQUENCE [LARGE SCALE GENOMIC DNA]</scope>
    <source>
        <strain evidence="1 2">NCTC9073</strain>
    </source>
</reference>
<dbReference type="Gene3D" id="3.30.1370.60">
    <property type="entry name" value="Hypothetical oxidoreductase yiak, domain 2"/>
    <property type="match status" value="1"/>
</dbReference>
<dbReference type="GO" id="GO:0047559">
    <property type="term" value="F:3-dehydro-L-gulonate 2-dehydrogenase activity"/>
    <property type="evidence" value="ECO:0007669"/>
    <property type="project" value="UniProtKB-EC"/>
</dbReference>
<dbReference type="AlphaFoldDB" id="A0A2X1NE12"/>
<gene>
    <name evidence="1" type="primary">dlgD_1</name>
    <name evidence="1" type="ORF">NCTC9073_06287</name>
</gene>
<dbReference type="InterPro" id="IPR036111">
    <property type="entry name" value="Mal/L-sulfo/L-lacto_DH-like_sf"/>
</dbReference>
<dbReference type="EMBL" id="UASD01000011">
    <property type="protein sequence ID" value="SPX20125.1"/>
    <property type="molecule type" value="Genomic_DNA"/>
</dbReference>
<keyword evidence="1" id="KW-0560">Oxidoreductase</keyword>
<dbReference type="EC" id="1.1.1.130" evidence="1"/>
<dbReference type="SUPFAM" id="SSF89733">
    <property type="entry name" value="L-sulfolactate dehydrogenase-like"/>
    <property type="match status" value="1"/>
</dbReference>
<evidence type="ECO:0000313" key="2">
    <source>
        <dbReference type="Proteomes" id="UP000250780"/>
    </source>
</evidence>
<sequence length="80" mass="8482">MDAQRSIGNLTAKKMMDRAIELAADHGIGLVALRMPTTGCGAAATVAGGGKRLYWHLLDQLHRRNAGRGAQKSVALALTR</sequence>